<dbReference type="AlphaFoldDB" id="A0A1H3B130"/>
<name>A0A1H3B130_9RHOB</name>
<protein>
    <submittedName>
        <fullName evidence="2">Nucleoside-diphosphate-sugar epimerase</fullName>
    </submittedName>
</protein>
<evidence type="ECO:0000313" key="3">
    <source>
        <dbReference type="Proteomes" id="UP000199118"/>
    </source>
</evidence>
<feature type="domain" description="PRISE-like Rossmann-fold" evidence="1">
    <location>
        <begin position="88"/>
        <end position="363"/>
    </location>
</feature>
<reference evidence="2 3" key="1">
    <citation type="submission" date="2016-10" db="EMBL/GenBank/DDBJ databases">
        <authorList>
            <person name="de Groot N.N."/>
        </authorList>
    </citation>
    <scope>NUCLEOTIDE SEQUENCE [LARGE SCALE GENOMIC DNA]</scope>
    <source>
        <strain evidence="2 3">DSM 17890</strain>
    </source>
</reference>
<proteinExistence type="predicted"/>
<dbReference type="Gene3D" id="3.40.50.720">
    <property type="entry name" value="NAD(P)-binding Rossmann-like Domain"/>
    <property type="match status" value="1"/>
</dbReference>
<dbReference type="Proteomes" id="UP000199118">
    <property type="component" value="Unassembled WGS sequence"/>
</dbReference>
<dbReference type="InterPro" id="IPR055222">
    <property type="entry name" value="PRISE-like_Rossmann-fold"/>
</dbReference>
<dbReference type="PANTHER" id="PTHR32487">
    <property type="entry name" value="3-OXO-DELTA(4,5)-STEROID 5-BETA-REDUCTASE"/>
    <property type="match status" value="1"/>
</dbReference>
<dbReference type="SUPFAM" id="SSF51735">
    <property type="entry name" value="NAD(P)-binding Rossmann-fold domains"/>
    <property type="match status" value="1"/>
</dbReference>
<dbReference type="OrthoDB" id="4392084at2"/>
<organism evidence="2 3">
    <name type="scientific">Albimonas donghaensis</name>
    <dbReference type="NCBI Taxonomy" id="356660"/>
    <lineage>
        <taxon>Bacteria</taxon>
        <taxon>Pseudomonadati</taxon>
        <taxon>Pseudomonadota</taxon>
        <taxon>Alphaproteobacteria</taxon>
        <taxon>Rhodobacterales</taxon>
        <taxon>Paracoccaceae</taxon>
        <taxon>Albimonas</taxon>
    </lineage>
</organism>
<dbReference type="STRING" id="356660.SAMN05444336_104390"/>
<dbReference type="Pfam" id="PF22917">
    <property type="entry name" value="PRISE"/>
    <property type="match status" value="1"/>
</dbReference>
<gene>
    <name evidence="2" type="ORF">SAMN05444336_104390</name>
</gene>
<evidence type="ECO:0000313" key="2">
    <source>
        <dbReference type="EMBL" id="SDX35398.1"/>
    </source>
</evidence>
<dbReference type="EMBL" id="FNMZ01000004">
    <property type="protein sequence ID" value="SDX35398.1"/>
    <property type="molecule type" value="Genomic_DNA"/>
</dbReference>
<dbReference type="PANTHER" id="PTHR32487:SF0">
    <property type="entry name" value="3-OXO-DELTA(4,5)-STEROID 5-BETA-REDUCTASE"/>
    <property type="match status" value="1"/>
</dbReference>
<sequence length="366" mass="39037">MKTVIVAGATGVVGRAAAERFAASGDWQVIALSRRPIPAAPNLTPLAVDLTDREAAAAALSALPEVTHAVYAALYELPGLVAGWTAPEQMETNRAMFANFLDPLAASAPGLRHVSILQGAKAYGGHVHRISVPEKERRPRDDHPNFYWLQEDHLRAAAEGAAWDWTILRPQVVFGGATGSAMNIAPVLGVFAALCAETGRPFGYPGGPAYLWEAADARLVAKALEWAAEAPAAARETFNIANGDVADWTQLWPSIAEALGAAPASPSPLSLAEWLPAQGAAWARVAARHGLAVPDLAQLLGESHHYADRILAHEKAGGAGTRARDPQILSTIKLRQAGFHACQDTEDMFRETFEDLRARRILPSLD</sequence>
<dbReference type="InterPro" id="IPR036291">
    <property type="entry name" value="NAD(P)-bd_dom_sf"/>
</dbReference>
<evidence type="ECO:0000259" key="1">
    <source>
        <dbReference type="Pfam" id="PF22917"/>
    </source>
</evidence>
<keyword evidence="3" id="KW-1185">Reference proteome</keyword>
<dbReference type="RefSeq" id="WP_092682804.1">
    <property type="nucleotide sequence ID" value="NZ_FNMZ01000004.1"/>
</dbReference>
<accession>A0A1H3B130</accession>